<reference evidence="3" key="1">
    <citation type="journal article" date="2019" name="Int. J. Syst. Evol. Microbiol.">
        <title>The Global Catalogue of Microorganisms (GCM) 10K type strain sequencing project: providing services to taxonomists for standard genome sequencing and annotation.</title>
        <authorList>
            <consortium name="The Broad Institute Genomics Platform"/>
            <consortium name="The Broad Institute Genome Sequencing Center for Infectious Disease"/>
            <person name="Wu L."/>
            <person name="Ma J."/>
        </authorList>
    </citation>
    <scope>NUCLEOTIDE SEQUENCE [LARGE SCALE GENOMIC DNA]</scope>
    <source>
        <strain evidence="3">JCM 18063</strain>
    </source>
</reference>
<dbReference type="EMBL" id="BAABID010000008">
    <property type="protein sequence ID" value="GAA4727079.1"/>
    <property type="molecule type" value="Genomic_DNA"/>
</dbReference>
<dbReference type="Pfam" id="PF08818">
    <property type="entry name" value="DUF1801"/>
    <property type="match status" value="1"/>
</dbReference>
<evidence type="ECO:0000313" key="3">
    <source>
        <dbReference type="Proteomes" id="UP001500956"/>
    </source>
</evidence>
<evidence type="ECO:0000259" key="1">
    <source>
        <dbReference type="Pfam" id="PF08818"/>
    </source>
</evidence>
<dbReference type="RefSeq" id="WP_172149605.1">
    <property type="nucleotide sequence ID" value="NZ_BAABID010000008.1"/>
</dbReference>
<protein>
    <recommendedName>
        <fullName evidence="1">YdhG-like domain-containing protein</fullName>
    </recommendedName>
</protein>
<accession>A0ABP8YER6</accession>
<dbReference type="Proteomes" id="UP001500956">
    <property type="component" value="Unassembled WGS sequence"/>
</dbReference>
<dbReference type="SUPFAM" id="SSF159888">
    <property type="entry name" value="YdhG-like"/>
    <property type="match status" value="1"/>
</dbReference>
<name>A0ABP8YER6_9MICO</name>
<gene>
    <name evidence="2" type="ORF">GCM10023216_17420</name>
</gene>
<dbReference type="Gene3D" id="3.90.1150.200">
    <property type="match status" value="1"/>
</dbReference>
<keyword evidence="3" id="KW-1185">Reference proteome</keyword>
<organism evidence="2 3">
    <name type="scientific">Isoptericola chiayiensis</name>
    <dbReference type="NCBI Taxonomy" id="579446"/>
    <lineage>
        <taxon>Bacteria</taxon>
        <taxon>Bacillati</taxon>
        <taxon>Actinomycetota</taxon>
        <taxon>Actinomycetes</taxon>
        <taxon>Micrococcales</taxon>
        <taxon>Promicromonosporaceae</taxon>
        <taxon>Isoptericola</taxon>
    </lineage>
</organism>
<dbReference type="InterPro" id="IPR014922">
    <property type="entry name" value="YdhG-like"/>
</dbReference>
<evidence type="ECO:0000313" key="2">
    <source>
        <dbReference type="EMBL" id="GAA4727079.1"/>
    </source>
</evidence>
<proteinExistence type="predicted"/>
<comment type="caution">
    <text evidence="2">The sequence shown here is derived from an EMBL/GenBank/DDBJ whole genome shotgun (WGS) entry which is preliminary data.</text>
</comment>
<sequence length="123" mass="13353">MATSIESYLEQFDSPARARLSELVTLARRAAPDAVEAIRWRAPAFVHPDGVILFMLSGHAKHANVVFTPSTKESFAAELAGAGLTTGKGSVKLPYDVEVPAALLERMVAHRVREHEVDGVGWM</sequence>
<feature type="domain" description="YdhG-like" evidence="1">
    <location>
        <begin position="17"/>
        <end position="112"/>
    </location>
</feature>